<name>A0A9P1D9G6_9DINO</name>
<dbReference type="EMBL" id="CAMXCT020003617">
    <property type="protein sequence ID" value="CAL1158761.1"/>
    <property type="molecule type" value="Genomic_DNA"/>
</dbReference>
<evidence type="ECO:0000313" key="1">
    <source>
        <dbReference type="EMBL" id="CAI4005386.1"/>
    </source>
</evidence>
<dbReference type="Proteomes" id="UP001152797">
    <property type="component" value="Unassembled WGS sequence"/>
</dbReference>
<evidence type="ECO:0000313" key="2">
    <source>
        <dbReference type="EMBL" id="CAL4792698.1"/>
    </source>
</evidence>
<sequence length="122" mass="14128">SEDFLPCSVALVRSIRQSQTVHEVTALVLPEISENAREQILEAGADQVVTAQEIQNPNEVVQYQAFAKNYAILRVWQLEELTKKAFHRAAPGRNSRRRWKWGMNDQERADHVNIRLQHLQQL</sequence>
<reference evidence="1" key="1">
    <citation type="submission" date="2022-10" db="EMBL/GenBank/DDBJ databases">
        <authorList>
            <person name="Chen Y."/>
            <person name="Dougan E. K."/>
            <person name="Chan C."/>
            <person name="Rhodes N."/>
            <person name="Thang M."/>
        </authorList>
    </citation>
    <scope>NUCLEOTIDE SEQUENCE</scope>
</reference>
<dbReference type="InterPro" id="IPR029044">
    <property type="entry name" value="Nucleotide-diphossugar_trans"/>
</dbReference>
<keyword evidence="3" id="KW-1185">Reference proteome</keyword>
<organism evidence="1">
    <name type="scientific">Cladocopium goreaui</name>
    <dbReference type="NCBI Taxonomy" id="2562237"/>
    <lineage>
        <taxon>Eukaryota</taxon>
        <taxon>Sar</taxon>
        <taxon>Alveolata</taxon>
        <taxon>Dinophyceae</taxon>
        <taxon>Suessiales</taxon>
        <taxon>Symbiodiniaceae</taxon>
        <taxon>Cladocopium</taxon>
    </lineage>
</organism>
<comment type="caution">
    <text evidence="1">The sequence shown here is derived from an EMBL/GenBank/DDBJ whole genome shotgun (WGS) entry which is preliminary data.</text>
</comment>
<accession>A0A9P1D9G6</accession>
<dbReference type="EMBL" id="CAMXCT010003617">
    <property type="protein sequence ID" value="CAI4005386.1"/>
    <property type="molecule type" value="Genomic_DNA"/>
</dbReference>
<reference evidence="2 3" key="2">
    <citation type="submission" date="2024-05" db="EMBL/GenBank/DDBJ databases">
        <authorList>
            <person name="Chen Y."/>
            <person name="Shah S."/>
            <person name="Dougan E. K."/>
            <person name="Thang M."/>
            <person name="Chan C."/>
        </authorList>
    </citation>
    <scope>NUCLEOTIDE SEQUENCE [LARGE SCALE GENOMIC DNA]</scope>
</reference>
<proteinExistence type="predicted"/>
<protein>
    <submittedName>
        <fullName evidence="1">Uncharacterized protein</fullName>
    </submittedName>
</protein>
<feature type="non-terminal residue" evidence="1">
    <location>
        <position position="122"/>
    </location>
</feature>
<dbReference type="EMBL" id="CAMXCT030003617">
    <property type="protein sequence ID" value="CAL4792698.1"/>
    <property type="molecule type" value="Genomic_DNA"/>
</dbReference>
<dbReference type="Gene3D" id="3.90.550.10">
    <property type="entry name" value="Spore Coat Polysaccharide Biosynthesis Protein SpsA, Chain A"/>
    <property type="match status" value="1"/>
</dbReference>
<evidence type="ECO:0000313" key="3">
    <source>
        <dbReference type="Proteomes" id="UP001152797"/>
    </source>
</evidence>
<gene>
    <name evidence="1" type="ORF">C1SCF055_LOCUS31116</name>
</gene>
<dbReference type="AlphaFoldDB" id="A0A9P1D9G6"/>